<keyword evidence="10" id="KW-1185">Reference proteome</keyword>
<evidence type="ECO:0000313" key="10">
    <source>
        <dbReference type="Proteomes" id="UP000799428"/>
    </source>
</evidence>
<accession>A0A6G1K2X2</accession>
<dbReference type="GO" id="GO:0005788">
    <property type="term" value="C:endoplasmic reticulum lumen"/>
    <property type="evidence" value="ECO:0007669"/>
    <property type="project" value="UniProtKB-SubCell"/>
</dbReference>
<evidence type="ECO:0000256" key="1">
    <source>
        <dbReference type="ARBA" id="ARBA00001182"/>
    </source>
</evidence>
<keyword evidence="6" id="KW-0413">Isomerase</keyword>
<dbReference type="CDD" id="cd02982">
    <property type="entry name" value="PDI_b'_family"/>
    <property type="match status" value="1"/>
</dbReference>
<dbReference type="SUPFAM" id="SSF52833">
    <property type="entry name" value="Thioredoxin-like"/>
    <property type="match status" value="3"/>
</dbReference>
<keyword evidence="8" id="KW-0732">Signal</keyword>
<feature type="chain" id="PRO_5026322490" description="protein disulfide-isomerase" evidence="8">
    <location>
        <begin position="20"/>
        <end position="378"/>
    </location>
</feature>
<evidence type="ECO:0000256" key="3">
    <source>
        <dbReference type="ARBA" id="ARBA00006347"/>
    </source>
</evidence>
<name>A0A6G1K2X2_9PLEO</name>
<evidence type="ECO:0000256" key="5">
    <source>
        <dbReference type="ARBA" id="ARBA00022824"/>
    </source>
</evidence>
<dbReference type="CDD" id="cd02981">
    <property type="entry name" value="PDI_b_family"/>
    <property type="match status" value="1"/>
</dbReference>
<dbReference type="EC" id="5.3.4.1" evidence="4"/>
<dbReference type="Gene3D" id="3.40.30.10">
    <property type="entry name" value="Glutaredoxin"/>
    <property type="match status" value="3"/>
</dbReference>
<evidence type="ECO:0000256" key="2">
    <source>
        <dbReference type="ARBA" id="ARBA00004319"/>
    </source>
</evidence>
<dbReference type="EMBL" id="MU005774">
    <property type="protein sequence ID" value="KAF2707090.1"/>
    <property type="molecule type" value="Genomic_DNA"/>
</dbReference>
<dbReference type="AlphaFoldDB" id="A0A6G1K2X2"/>
<dbReference type="InterPro" id="IPR036249">
    <property type="entry name" value="Thioredoxin-like_sf"/>
</dbReference>
<evidence type="ECO:0000256" key="7">
    <source>
        <dbReference type="ARBA" id="ARBA00023284"/>
    </source>
</evidence>
<dbReference type="Proteomes" id="UP000799428">
    <property type="component" value="Unassembled WGS sequence"/>
</dbReference>
<organism evidence="9 10">
    <name type="scientific">Pleomassaria siparia CBS 279.74</name>
    <dbReference type="NCBI Taxonomy" id="1314801"/>
    <lineage>
        <taxon>Eukaryota</taxon>
        <taxon>Fungi</taxon>
        <taxon>Dikarya</taxon>
        <taxon>Ascomycota</taxon>
        <taxon>Pezizomycotina</taxon>
        <taxon>Dothideomycetes</taxon>
        <taxon>Pleosporomycetidae</taxon>
        <taxon>Pleosporales</taxon>
        <taxon>Pleomassariaceae</taxon>
        <taxon>Pleomassaria</taxon>
    </lineage>
</organism>
<evidence type="ECO:0000256" key="8">
    <source>
        <dbReference type="SAM" id="SignalP"/>
    </source>
</evidence>
<dbReference type="GO" id="GO:0034976">
    <property type="term" value="P:response to endoplasmic reticulum stress"/>
    <property type="evidence" value="ECO:0007669"/>
    <property type="project" value="TreeGrafter"/>
</dbReference>
<comment type="similarity">
    <text evidence="3">Belongs to the protein disulfide isomerase family.</text>
</comment>
<evidence type="ECO:0000313" key="9">
    <source>
        <dbReference type="EMBL" id="KAF2707090.1"/>
    </source>
</evidence>
<keyword evidence="5" id="KW-0256">Endoplasmic reticulum</keyword>
<sequence>MHITTLVCLLSPFFLHSSARLVEDASKSGFASLLKENELLFATFTSRTTESLYPFHDVFEQAADDVKTPFVMINCEDEWDLCQEYDVNTYPALKLFKRRRNEDDDEIETKHETDHGMEVMRYRGRRTKNAMRSFVKKHELPVMTQVVPSTLADMKKIDDMVVIAYLRPDQKALLDIFQSFAQRHYHDFVFGYSTDMATADAEGLAMPAVVCYKNTDGDDKVMNGHFQEIDLDAFLSAVSTKDVIGEFNERTMDAFMAPGKLAAYLFASTEDDQFAIRRELTPIAKRYAKFVTFGIADAFEYGPMAANFGLKGDKFPALAIHAPMNDNVFVYRQGRKIQAATVEAMLTTILQAKATSGQIFGDDAPKMREPGEDGHDEL</sequence>
<dbReference type="Pfam" id="PF13848">
    <property type="entry name" value="Thioredoxin_6"/>
    <property type="match status" value="1"/>
</dbReference>
<dbReference type="GO" id="GO:0006457">
    <property type="term" value="P:protein folding"/>
    <property type="evidence" value="ECO:0007669"/>
    <property type="project" value="TreeGrafter"/>
</dbReference>
<comment type="catalytic activity">
    <reaction evidence="1">
        <text>Catalyzes the rearrangement of -S-S- bonds in proteins.</text>
        <dbReference type="EC" id="5.3.4.1"/>
    </reaction>
</comment>
<proteinExistence type="inferred from homology"/>
<dbReference type="OrthoDB" id="427280at2759"/>
<dbReference type="GO" id="GO:0003756">
    <property type="term" value="F:protein disulfide isomerase activity"/>
    <property type="evidence" value="ECO:0007669"/>
    <property type="project" value="UniProtKB-EC"/>
</dbReference>
<dbReference type="PANTHER" id="PTHR18929">
    <property type="entry name" value="PROTEIN DISULFIDE ISOMERASE"/>
    <property type="match status" value="1"/>
</dbReference>
<comment type="subcellular location">
    <subcellularLocation>
        <location evidence="2">Endoplasmic reticulum lumen</location>
    </subcellularLocation>
</comment>
<gene>
    <name evidence="9" type="ORF">K504DRAFT_383805</name>
</gene>
<evidence type="ECO:0000256" key="6">
    <source>
        <dbReference type="ARBA" id="ARBA00023235"/>
    </source>
</evidence>
<evidence type="ECO:0000256" key="4">
    <source>
        <dbReference type="ARBA" id="ARBA00012723"/>
    </source>
</evidence>
<feature type="signal peptide" evidence="8">
    <location>
        <begin position="1"/>
        <end position="19"/>
    </location>
</feature>
<keyword evidence="7" id="KW-0676">Redox-active center</keyword>
<dbReference type="PANTHER" id="PTHR18929:SF132">
    <property type="entry name" value="PROTEIN DISULFIDE-ISOMERASE A3"/>
    <property type="match status" value="1"/>
</dbReference>
<reference evidence="9" key="1">
    <citation type="journal article" date="2020" name="Stud. Mycol.">
        <title>101 Dothideomycetes genomes: a test case for predicting lifestyles and emergence of pathogens.</title>
        <authorList>
            <person name="Haridas S."/>
            <person name="Albert R."/>
            <person name="Binder M."/>
            <person name="Bloem J."/>
            <person name="Labutti K."/>
            <person name="Salamov A."/>
            <person name="Andreopoulos B."/>
            <person name="Baker S."/>
            <person name="Barry K."/>
            <person name="Bills G."/>
            <person name="Bluhm B."/>
            <person name="Cannon C."/>
            <person name="Castanera R."/>
            <person name="Culley D."/>
            <person name="Daum C."/>
            <person name="Ezra D."/>
            <person name="Gonzalez J."/>
            <person name="Henrissat B."/>
            <person name="Kuo A."/>
            <person name="Liang C."/>
            <person name="Lipzen A."/>
            <person name="Lutzoni F."/>
            <person name="Magnuson J."/>
            <person name="Mondo S."/>
            <person name="Nolan M."/>
            <person name="Ohm R."/>
            <person name="Pangilinan J."/>
            <person name="Park H.-J."/>
            <person name="Ramirez L."/>
            <person name="Alfaro M."/>
            <person name="Sun H."/>
            <person name="Tritt A."/>
            <person name="Yoshinaga Y."/>
            <person name="Zwiers L.-H."/>
            <person name="Turgeon B."/>
            <person name="Goodwin S."/>
            <person name="Spatafora J."/>
            <person name="Crous P."/>
            <person name="Grigoriev I."/>
        </authorList>
    </citation>
    <scope>NUCLEOTIDE SEQUENCE</scope>
    <source>
        <strain evidence="9">CBS 279.74</strain>
    </source>
</reference>
<protein>
    <recommendedName>
        <fullName evidence="4">protein disulfide-isomerase</fullName>
        <ecNumber evidence="4">5.3.4.1</ecNumber>
    </recommendedName>
</protein>